<reference evidence="3" key="1">
    <citation type="submission" date="2016-11" db="EMBL/GenBank/DDBJ databases">
        <authorList>
            <person name="Varghese N."/>
            <person name="Submissions S."/>
        </authorList>
    </citation>
    <scope>NUCLEOTIDE SEQUENCE [LARGE SCALE GENOMIC DNA]</scope>
    <source>
        <strain evidence="3">DSM 9756</strain>
    </source>
</reference>
<protein>
    <submittedName>
        <fullName evidence="2">Predicted ATP-dependent carboligase, ATP-grasp superfamily</fullName>
    </submittedName>
</protein>
<accession>A0A1M4X3Q0</accession>
<evidence type="ECO:0000313" key="2">
    <source>
        <dbReference type="EMBL" id="SHE87983.1"/>
    </source>
</evidence>
<dbReference type="SUPFAM" id="SSF159659">
    <property type="entry name" value="Cgl1923-like"/>
    <property type="match status" value="1"/>
</dbReference>
<dbReference type="EMBL" id="FQVB01000008">
    <property type="protein sequence ID" value="SHE87983.1"/>
    <property type="molecule type" value="Genomic_DNA"/>
</dbReference>
<feature type="region of interest" description="Disordered" evidence="1">
    <location>
        <begin position="250"/>
        <end position="286"/>
    </location>
</feature>
<dbReference type="Gene3D" id="3.40.50.10900">
    <property type="entry name" value="PAC-like subunit"/>
    <property type="match status" value="1"/>
</dbReference>
<keyword evidence="2" id="KW-0436">Ligase</keyword>
<evidence type="ECO:0000313" key="3">
    <source>
        <dbReference type="Proteomes" id="UP000184076"/>
    </source>
</evidence>
<name>A0A1M4X3Q0_9BACT</name>
<sequence>MEMTPLVPELRAERAVVSFTGWPDAGGLCSRILEEVNRLEPCLQVAVWDLEGYWHTSELRPHVVIRHGRVQHLEWPEFRTFMPTDGSRLPFFLGVGTEPSLGWRRFSVQLLKTLKEWGCREILLLGSLYDQIFYDEIRISGLAHDPEGYNRLQAWGCLPAEYEGPSAIHASILEAAPHLEIRALNLWAHVPFYLKEPHGLLLHRLMEILGDFLERRWDLTHLETAWRDQEKEIEEMLSQDSSLAEQIKALQKEDPVRPTGDAPDGGARVIRLDRFKKKDPPKGKGR</sequence>
<dbReference type="GO" id="GO:0016874">
    <property type="term" value="F:ligase activity"/>
    <property type="evidence" value="ECO:0007669"/>
    <property type="project" value="UniProtKB-KW"/>
</dbReference>
<dbReference type="InterPro" id="IPR038389">
    <property type="entry name" value="PSMG2_sf"/>
</dbReference>
<keyword evidence="3" id="KW-1185">Reference proteome</keyword>
<organism evidence="2 3">
    <name type="scientific">Desulfacinum infernum DSM 9756</name>
    <dbReference type="NCBI Taxonomy" id="1121391"/>
    <lineage>
        <taxon>Bacteria</taxon>
        <taxon>Pseudomonadati</taxon>
        <taxon>Thermodesulfobacteriota</taxon>
        <taxon>Syntrophobacteria</taxon>
        <taxon>Syntrophobacterales</taxon>
        <taxon>Syntrophobacteraceae</taxon>
        <taxon>Desulfacinum</taxon>
    </lineage>
</organism>
<feature type="compositionally biased region" description="Basic and acidic residues" evidence="1">
    <location>
        <begin position="270"/>
        <end position="286"/>
    </location>
</feature>
<evidence type="ECO:0000256" key="1">
    <source>
        <dbReference type="SAM" id="MobiDB-lite"/>
    </source>
</evidence>
<dbReference type="Proteomes" id="UP000184076">
    <property type="component" value="Unassembled WGS sequence"/>
</dbReference>
<gene>
    <name evidence="2" type="ORF">SAMN02745206_00968</name>
</gene>
<proteinExistence type="predicted"/>
<dbReference type="AlphaFoldDB" id="A0A1M4X3Q0"/>
<dbReference type="STRING" id="1121391.SAMN02745206_00968"/>
<dbReference type="RefSeq" id="WP_073037504.1">
    <property type="nucleotide sequence ID" value="NZ_FQVB01000008.1"/>
</dbReference>
<dbReference type="Pfam" id="PF09754">
    <property type="entry name" value="PAC2"/>
    <property type="match status" value="1"/>
</dbReference>
<dbReference type="InterPro" id="IPR019151">
    <property type="entry name" value="Proteasome_assmbl_chaperone_2"/>
</dbReference>
<dbReference type="OrthoDB" id="150941at2"/>